<feature type="domain" description="Bacterial EndoU nuclease" evidence="2">
    <location>
        <begin position="4"/>
        <end position="134"/>
    </location>
</feature>
<keyword evidence="4" id="KW-1185">Reference proteome</keyword>
<organism evidence="3 4">
    <name type="scientific">Listeria immobilis</name>
    <dbReference type="NCBI Taxonomy" id="2713502"/>
    <lineage>
        <taxon>Bacteria</taxon>
        <taxon>Bacillati</taxon>
        <taxon>Bacillota</taxon>
        <taxon>Bacilli</taxon>
        <taxon>Bacillales</taxon>
        <taxon>Listeriaceae</taxon>
        <taxon>Listeria</taxon>
    </lineage>
</organism>
<gene>
    <name evidence="3" type="ORF">HCJ59_10555</name>
</gene>
<dbReference type="Proteomes" id="UP000587800">
    <property type="component" value="Unassembled WGS sequence"/>
</dbReference>
<dbReference type="InterPro" id="IPR029501">
    <property type="entry name" value="EndoU_bac"/>
</dbReference>
<proteinExistence type="predicted"/>
<name>A0ABR6SXB5_9LIST</name>
<dbReference type="EMBL" id="JAASUB010000011">
    <property type="protein sequence ID" value="MBC1510325.1"/>
    <property type="molecule type" value="Genomic_DNA"/>
</dbReference>
<evidence type="ECO:0000259" key="2">
    <source>
        <dbReference type="Pfam" id="PF14436"/>
    </source>
</evidence>
<evidence type="ECO:0000313" key="3">
    <source>
        <dbReference type="EMBL" id="MBC1510325.1"/>
    </source>
</evidence>
<dbReference type="Pfam" id="PF14436">
    <property type="entry name" value="EndoU_bacteria"/>
    <property type="match status" value="1"/>
</dbReference>
<accession>A0ABR6SXB5</accession>
<sequence length="138" mass="15184">MPKERLEHANLGDFTKNPKTGAISKMKGGGHGQDNIDFLRKQNIEVNIEKTYSNGVRVGNVPEHKTKSKQKGSNQSWFPKNWTAADIENAGQQIARLPEFAKVNDGEVIFGEVNGVRVGVIKTNGKIGTIFPDATRQP</sequence>
<feature type="compositionally biased region" description="Basic and acidic residues" evidence="1">
    <location>
        <begin position="1"/>
        <end position="10"/>
    </location>
</feature>
<protein>
    <submittedName>
        <fullName evidence="3">EndoU domain-containing protein</fullName>
    </submittedName>
</protein>
<feature type="region of interest" description="Disordered" evidence="1">
    <location>
        <begin position="58"/>
        <end position="78"/>
    </location>
</feature>
<comment type="caution">
    <text evidence="3">The sequence shown here is derived from an EMBL/GenBank/DDBJ whole genome shotgun (WGS) entry which is preliminary data.</text>
</comment>
<feature type="region of interest" description="Disordered" evidence="1">
    <location>
        <begin position="1"/>
        <end position="34"/>
    </location>
</feature>
<evidence type="ECO:0000313" key="4">
    <source>
        <dbReference type="Proteomes" id="UP000587800"/>
    </source>
</evidence>
<reference evidence="3 4" key="1">
    <citation type="submission" date="2020-03" db="EMBL/GenBank/DDBJ databases">
        <title>Soil Listeria distribution.</title>
        <authorList>
            <person name="Liao J."/>
            <person name="Wiedmann M."/>
        </authorList>
    </citation>
    <scope>NUCLEOTIDE SEQUENCE [LARGE SCALE GENOMIC DNA]</scope>
    <source>
        <strain evidence="3 4">FSL L7-1515</strain>
    </source>
</reference>
<evidence type="ECO:0000256" key="1">
    <source>
        <dbReference type="SAM" id="MobiDB-lite"/>
    </source>
</evidence>